<name>A0ABT3HEW3_9HYPH</name>
<gene>
    <name evidence="2" type="ORF">M2319_003218</name>
</gene>
<evidence type="ECO:0000259" key="1">
    <source>
        <dbReference type="Pfam" id="PF13683"/>
    </source>
</evidence>
<evidence type="ECO:0000313" key="3">
    <source>
        <dbReference type="Proteomes" id="UP001209755"/>
    </source>
</evidence>
<keyword evidence="3" id="KW-1185">Reference proteome</keyword>
<dbReference type="InterPro" id="IPR012337">
    <property type="entry name" value="RNaseH-like_sf"/>
</dbReference>
<protein>
    <submittedName>
        <fullName evidence="2">Transposase InsO family protein</fullName>
    </submittedName>
</protein>
<reference evidence="3" key="1">
    <citation type="submission" date="2023-07" db="EMBL/GenBank/DDBJ databases">
        <title>Genome sequencing of Purple Non-Sulfur Bacteria from various extreme environments.</title>
        <authorList>
            <person name="Mayer M."/>
        </authorList>
    </citation>
    <scope>NUCLEOTIDE SEQUENCE [LARGE SCALE GENOMIC DNA]</scope>
    <source>
        <strain evidence="3">DSM 17935</strain>
    </source>
</reference>
<evidence type="ECO:0000313" key="2">
    <source>
        <dbReference type="EMBL" id="MCW2308869.1"/>
    </source>
</evidence>
<comment type="caution">
    <text evidence="2">The sequence shown here is derived from an EMBL/GenBank/DDBJ whole genome shotgun (WGS) entry which is preliminary data.</text>
</comment>
<dbReference type="SUPFAM" id="SSF53098">
    <property type="entry name" value="Ribonuclease H-like"/>
    <property type="match status" value="1"/>
</dbReference>
<dbReference type="Pfam" id="PF13683">
    <property type="entry name" value="rve_3"/>
    <property type="match status" value="1"/>
</dbReference>
<proteinExistence type="predicted"/>
<accession>A0ABT3HEW3</accession>
<organism evidence="2 3">
    <name type="scientific">Rhodobium gokarnense</name>
    <dbReference type="NCBI Taxonomy" id="364296"/>
    <lineage>
        <taxon>Bacteria</taxon>
        <taxon>Pseudomonadati</taxon>
        <taxon>Pseudomonadota</taxon>
        <taxon>Alphaproteobacteria</taxon>
        <taxon>Hyphomicrobiales</taxon>
        <taxon>Rhodobiaceae</taxon>
        <taxon>Rhodobium</taxon>
    </lineage>
</organism>
<dbReference type="InterPro" id="IPR001584">
    <property type="entry name" value="Integrase_cat-core"/>
</dbReference>
<sequence>MSEAFVKTFKRDYVRVKPLPDAETVLRRIPGWIEDYNEVHPDSALRMCSPREFIRARTK</sequence>
<feature type="domain" description="Integrase catalytic" evidence="1">
    <location>
        <begin position="2"/>
        <end position="50"/>
    </location>
</feature>
<dbReference type="EMBL" id="JAOQNS010000009">
    <property type="protein sequence ID" value="MCW2308869.1"/>
    <property type="molecule type" value="Genomic_DNA"/>
</dbReference>
<dbReference type="Proteomes" id="UP001209755">
    <property type="component" value="Unassembled WGS sequence"/>
</dbReference>